<evidence type="ECO:0000259" key="5">
    <source>
        <dbReference type="Pfam" id="PF14509"/>
    </source>
</evidence>
<evidence type="ECO:0000313" key="6">
    <source>
        <dbReference type="EMBL" id="AWB65541.1"/>
    </source>
</evidence>
<dbReference type="InterPro" id="IPR014718">
    <property type="entry name" value="GH-type_carb-bd"/>
</dbReference>
<dbReference type="PANTHER" id="PTHR35803:SF2">
    <property type="entry name" value="RETAINING ALPHA-GALACTOSIDASE"/>
    <property type="match status" value="1"/>
</dbReference>
<dbReference type="Pfam" id="PF14509">
    <property type="entry name" value="GH97_C"/>
    <property type="match status" value="1"/>
</dbReference>
<dbReference type="InterPro" id="IPR029483">
    <property type="entry name" value="GH97_C"/>
</dbReference>
<dbReference type="GO" id="GO:0016798">
    <property type="term" value="F:hydrolase activity, acting on glycosyl bonds"/>
    <property type="evidence" value="ECO:0007669"/>
    <property type="project" value="UniProtKB-KW"/>
</dbReference>
<dbReference type="InterPro" id="IPR013785">
    <property type="entry name" value="Aldolase_TIM"/>
</dbReference>
<gene>
    <name evidence="6" type="ORF">C2869_03420</name>
</gene>
<keyword evidence="1" id="KW-0378">Hydrolase</keyword>
<dbReference type="GO" id="GO:0030246">
    <property type="term" value="F:carbohydrate binding"/>
    <property type="evidence" value="ECO:0007669"/>
    <property type="project" value="InterPro"/>
</dbReference>
<dbReference type="Gene3D" id="2.60.40.1180">
    <property type="entry name" value="Golgi alpha-mannosidase II"/>
    <property type="match status" value="1"/>
</dbReference>
<dbReference type="AlphaFoldDB" id="A0A2S0VMT8"/>
<dbReference type="InterPro" id="IPR013780">
    <property type="entry name" value="Glyco_hydro_b"/>
</dbReference>
<feature type="domain" description="Glycosyl-hydrolase 97 catalytic" evidence="3">
    <location>
        <begin position="308"/>
        <end position="469"/>
    </location>
</feature>
<feature type="domain" description="Glycosyl-hydrolase 97 C-terminal oligomerisation" evidence="5">
    <location>
        <begin position="553"/>
        <end position="646"/>
    </location>
</feature>
<evidence type="ECO:0000313" key="7">
    <source>
        <dbReference type="Proteomes" id="UP000244441"/>
    </source>
</evidence>
<proteinExistence type="predicted"/>
<keyword evidence="2" id="KW-0326">Glycosidase</keyword>
<feature type="domain" description="Glycosyl-hydrolase 97 N-terminal" evidence="4">
    <location>
        <begin position="51"/>
        <end position="289"/>
    </location>
</feature>
<dbReference type="SUPFAM" id="SSF51445">
    <property type="entry name" value="(Trans)glycosidases"/>
    <property type="match status" value="1"/>
</dbReference>
<dbReference type="KEGG" id="cate:C2869_03420"/>
<dbReference type="InterPro" id="IPR052720">
    <property type="entry name" value="Glycosyl_hydrolase_97"/>
</dbReference>
<organism evidence="6 7">
    <name type="scientific">Saccharobesus litoralis</name>
    <dbReference type="NCBI Taxonomy" id="2172099"/>
    <lineage>
        <taxon>Bacteria</taxon>
        <taxon>Pseudomonadati</taxon>
        <taxon>Pseudomonadota</taxon>
        <taxon>Gammaproteobacteria</taxon>
        <taxon>Alteromonadales</taxon>
        <taxon>Alteromonadaceae</taxon>
        <taxon>Saccharobesus</taxon>
    </lineage>
</organism>
<name>A0A2S0VMT8_9ALTE</name>
<evidence type="ECO:0008006" key="8">
    <source>
        <dbReference type="Google" id="ProtNLM"/>
    </source>
</evidence>
<dbReference type="InterPro" id="IPR017853">
    <property type="entry name" value="GH"/>
</dbReference>
<accession>A0A2S0VMT8</accession>
<evidence type="ECO:0000259" key="3">
    <source>
        <dbReference type="Pfam" id="PF10566"/>
    </source>
</evidence>
<dbReference type="PANTHER" id="PTHR35803">
    <property type="entry name" value="GLUCAN 1,4-ALPHA-GLUCOSIDASE SUSB-RELATED"/>
    <property type="match status" value="1"/>
</dbReference>
<dbReference type="Pfam" id="PF10566">
    <property type="entry name" value="Glyco_hydro_97"/>
    <property type="match status" value="1"/>
</dbReference>
<evidence type="ECO:0000256" key="1">
    <source>
        <dbReference type="ARBA" id="ARBA00022801"/>
    </source>
</evidence>
<dbReference type="InterPro" id="IPR019563">
    <property type="entry name" value="GH97_catalytic"/>
</dbReference>
<dbReference type="Pfam" id="PF14508">
    <property type="entry name" value="GH97_N"/>
    <property type="match status" value="1"/>
</dbReference>
<dbReference type="EMBL" id="CP026604">
    <property type="protein sequence ID" value="AWB65541.1"/>
    <property type="molecule type" value="Genomic_DNA"/>
</dbReference>
<evidence type="ECO:0000256" key="2">
    <source>
        <dbReference type="ARBA" id="ARBA00023295"/>
    </source>
</evidence>
<sequence length="650" mass="74025">MLFYAHICVDLIWCEMFRILYVSVMAWLLIGCQLLPNYQKTQKLQYADISFELFISEMNELKYKLNLATGEPLVSPSNLAITIDGQPLRVKEILKVEQKQIQDNFTIAGNYAQVNSQRLQVRYQLGLVDMHGKAFNSPSLFLDVSLSERGVAFRYVGAPSDASIWPVHNEQTEFNLSANSKIWYANDYEADWQYQQLSQIKLSQTMTYPVVAKTQGHYVLLTQAKHHNYHAVHLVKRNHSTLVTQFVGKKEPISVIINDEKASPWRVIMVSKTLNQLVNNSLVYELADPEKPQFKNANWIKPGRSGWSWITGGFKGQNFANMREHINHVAKLGWEYLIIDDGWEHWQDKWQKITTLCELGKQVGVGIILWKPTGDYSAHWQQKKFGPLPTISGILDFEQRDKLFKQARKAGVAGFKVDFVNEDTLQRVNIYKAILDHAADYQFVINFHGSNLPTGLDRTYPNELTREAVRGMEFVWKQEKLFQLNTILPFTRYVVGHGDYTPVLGRAHPIAGSRAHQLATSIVFNSPMNAFAVHPKQLLAQPEAQLLKSLPTTWDETRVLEGSEIGKSVVMAKRKGKIWYLAVLSGEHVTSINIKLSDILIADQIQALIYQDGTTKNTLQKQQKILNSHDVIQFNVAVAGGYVAKLTPIE</sequence>
<reference evidence="6 7" key="1">
    <citation type="submission" date="2018-01" db="EMBL/GenBank/DDBJ databases">
        <title>Genome sequence of a Cantenovulum-like bacteria.</title>
        <authorList>
            <person name="Tan W.R."/>
            <person name="Lau N.-S."/>
            <person name="Go F."/>
            <person name="Amirul A.-A.A."/>
        </authorList>
    </citation>
    <scope>NUCLEOTIDE SEQUENCE [LARGE SCALE GENOMIC DNA]</scope>
    <source>
        <strain evidence="6 7">CCB-QB4</strain>
    </source>
</reference>
<dbReference type="Proteomes" id="UP000244441">
    <property type="component" value="Chromosome"/>
</dbReference>
<dbReference type="InterPro" id="IPR029486">
    <property type="entry name" value="GH97_N"/>
</dbReference>
<dbReference type="Gene3D" id="3.20.20.70">
    <property type="entry name" value="Aldolase class I"/>
    <property type="match status" value="1"/>
</dbReference>
<keyword evidence="7" id="KW-1185">Reference proteome</keyword>
<evidence type="ECO:0000259" key="4">
    <source>
        <dbReference type="Pfam" id="PF14508"/>
    </source>
</evidence>
<dbReference type="Gene3D" id="2.70.98.10">
    <property type="match status" value="1"/>
</dbReference>
<protein>
    <recommendedName>
        <fullName evidence="8">Alpha-glucosidase</fullName>
    </recommendedName>
</protein>